<dbReference type="InterPro" id="IPR001647">
    <property type="entry name" value="HTH_TetR"/>
</dbReference>
<keyword evidence="1" id="KW-0805">Transcription regulation</keyword>
<dbReference type="InterPro" id="IPR036271">
    <property type="entry name" value="Tet_transcr_reg_TetR-rel_C_sf"/>
</dbReference>
<dbReference type="SUPFAM" id="SSF48498">
    <property type="entry name" value="Tetracyclin repressor-like, C-terminal domain"/>
    <property type="match status" value="1"/>
</dbReference>
<name>A0A1A6C2A8_9GAMM</name>
<feature type="DNA-binding region" description="H-T-H motif" evidence="4">
    <location>
        <begin position="32"/>
        <end position="51"/>
    </location>
</feature>
<evidence type="ECO:0000313" key="6">
    <source>
        <dbReference type="EMBL" id="OBS08684.1"/>
    </source>
</evidence>
<dbReference type="GO" id="GO:0000976">
    <property type="term" value="F:transcription cis-regulatory region binding"/>
    <property type="evidence" value="ECO:0007669"/>
    <property type="project" value="TreeGrafter"/>
</dbReference>
<dbReference type="SUPFAM" id="SSF46689">
    <property type="entry name" value="Homeodomain-like"/>
    <property type="match status" value="1"/>
</dbReference>
<dbReference type="RefSeq" id="WP_038091066.1">
    <property type="nucleotide sequence ID" value="NZ_JQSG02000006.1"/>
</dbReference>
<dbReference type="PRINTS" id="PR00455">
    <property type="entry name" value="HTHTETR"/>
</dbReference>
<evidence type="ECO:0000259" key="5">
    <source>
        <dbReference type="PROSITE" id="PS50977"/>
    </source>
</evidence>
<dbReference type="InterPro" id="IPR039536">
    <property type="entry name" value="TetR_C_Proteobacteria"/>
</dbReference>
<keyword evidence="2 4" id="KW-0238">DNA-binding</keyword>
<evidence type="ECO:0000313" key="7">
    <source>
        <dbReference type="Proteomes" id="UP000029273"/>
    </source>
</evidence>
<comment type="caution">
    <text evidence="6">The sequence shown here is derived from an EMBL/GenBank/DDBJ whole genome shotgun (WGS) entry which is preliminary data.</text>
</comment>
<reference evidence="6 7" key="1">
    <citation type="journal article" date="2014" name="Genome Announc.">
        <title>Draft Genome Sequence of the Iron-Oxidizing, Acidophilic, and Halotolerant 'Thiobacillus prosperus' Type Strain DSM 5130.</title>
        <authorList>
            <person name="Ossandon F.J."/>
            <person name="Cardenas J.P."/>
            <person name="Corbett M."/>
            <person name="Quatrini R."/>
            <person name="Holmes D.S."/>
            <person name="Watkin E."/>
        </authorList>
    </citation>
    <scope>NUCLEOTIDE SEQUENCE [LARGE SCALE GENOMIC DNA]</scope>
    <source>
        <strain evidence="6 7">DSM 5130</strain>
    </source>
</reference>
<evidence type="ECO:0000256" key="1">
    <source>
        <dbReference type="ARBA" id="ARBA00023015"/>
    </source>
</evidence>
<dbReference type="Proteomes" id="UP000029273">
    <property type="component" value="Unassembled WGS sequence"/>
</dbReference>
<evidence type="ECO:0000256" key="2">
    <source>
        <dbReference type="ARBA" id="ARBA00023125"/>
    </source>
</evidence>
<dbReference type="Gene3D" id="1.10.357.10">
    <property type="entry name" value="Tetracycline Repressor, domain 2"/>
    <property type="match status" value="1"/>
</dbReference>
<evidence type="ECO:0000256" key="4">
    <source>
        <dbReference type="PROSITE-ProRule" id="PRU00335"/>
    </source>
</evidence>
<dbReference type="PANTHER" id="PTHR30055">
    <property type="entry name" value="HTH-TYPE TRANSCRIPTIONAL REGULATOR RUTR"/>
    <property type="match status" value="1"/>
</dbReference>
<dbReference type="GO" id="GO:0003700">
    <property type="term" value="F:DNA-binding transcription factor activity"/>
    <property type="evidence" value="ECO:0007669"/>
    <property type="project" value="TreeGrafter"/>
</dbReference>
<dbReference type="Pfam" id="PF00440">
    <property type="entry name" value="TetR_N"/>
    <property type="match status" value="1"/>
</dbReference>
<accession>A0A1A6C2A8</accession>
<dbReference type="FunFam" id="1.10.10.60:FF:000141">
    <property type="entry name" value="TetR family transcriptional regulator"/>
    <property type="match status" value="1"/>
</dbReference>
<dbReference type="InterPro" id="IPR009057">
    <property type="entry name" value="Homeodomain-like_sf"/>
</dbReference>
<keyword evidence="3" id="KW-0804">Transcription</keyword>
<dbReference type="AlphaFoldDB" id="A0A1A6C2A8"/>
<evidence type="ECO:0000256" key="3">
    <source>
        <dbReference type="ARBA" id="ARBA00023163"/>
    </source>
</evidence>
<organism evidence="6 7">
    <name type="scientific">Acidihalobacter prosperus</name>
    <dbReference type="NCBI Taxonomy" id="160660"/>
    <lineage>
        <taxon>Bacteria</taxon>
        <taxon>Pseudomonadati</taxon>
        <taxon>Pseudomonadota</taxon>
        <taxon>Gammaproteobacteria</taxon>
        <taxon>Chromatiales</taxon>
        <taxon>Ectothiorhodospiraceae</taxon>
        <taxon>Acidihalobacter</taxon>
    </lineage>
</organism>
<dbReference type="OrthoDB" id="8535430at2"/>
<dbReference type="Pfam" id="PF14246">
    <property type="entry name" value="TetR_C_7"/>
    <property type="match status" value="1"/>
</dbReference>
<dbReference type="PANTHER" id="PTHR30055:SF146">
    <property type="entry name" value="HTH-TYPE TRANSCRIPTIONAL DUAL REGULATOR CECR"/>
    <property type="match status" value="1"/>
</dbReference>
<dbReference type="EMBL" id="JQSG02000006">
    <property type="protein sequence ID" value="OBS08684.1"/>
    <property type="molecule type" value="Genomic_DNA"/>
</dbReference>
<dbReference type="PROSITE" id="PS50977">
    <property type="entry name" value="HTH_TETR_2"/>
    <property type="match status" value="1"/>
</dbReference>
<proteinExistence type="predicted"/>
<gene>
    <name evidence="6" type="ORF">Thpro_022934</name>
</gene>
<feature type="domain" description="HTH tetR-type" evidence="5">
    <location>
        <begin position="9"/>
        <end position="69"/>
    </location>
</feature>
<sequence length="204" mass="22078">MAGANKRGEARRDALLEAATALFMTHGYEGTSLEMVIERAGGSRRSVYQYFENKEGLFAAAVGAQLDGIVKKLLPAATPDDAPEQVLEVVGRAFVEALLSPPAIALFRIVIGEGKRFPDLGRQAYEKGPVKAYALLAGYLRSLTERGVANIDDAQAAARQLLEMMKGDLHLRALLQPGWVPQGDEVARCVRTAVDIFLNGVRAR</sequence>
<dbReference type="Gene3D" id="1.10.10.60">
    <property type="entry name" value="Homeodomain-like"/>
    <property type="match status" value="1"/>
</dbReference>
<protein>
    <recommendedName>
        <fullName evidence="5">HTH tetR-type domain-containing protein</fullName>
    </recommendedName>
</protein>
<dbReference type="InterPro" id="IPR050109">
    <property type="entry name" value="HTH-type_TetR-like_transc_reg"/>
</dbReference>
<keyword evidence="7" id="KW-1185">Reference proteome</keyword>